<dbReference type="PROSITE" id="PS51858">
    <property type="entry name" value="PPPDE"/>
    <property type="match status" value="1"/>
</dbReference>
<feature type="region of interest" description="Disordered" evidence="4">
    <location>
        <begin position="205"/>
        <end position="301"/>
    </location>
</feature>
<feature type="compositionally biased region" description="Low complexity" evidence="4">
    <location>
        <begin position="269"/>
        <end position="293"/>
    </location>
</feature>
<dbReference type="Pfam" id="PF05903">
    <property type="entry name" value="Peptidase_C97"/>
    <property type="match status" value="1"/>
</dbReference>
<sequence length="301" mass="33499">MALLFFVCLFRIWTNRPTPSIGTSSSSGVAADLCLASSTFLCIFKEIMANSHSSPVIVNVYDMSSLNEYISNIGLGVYHTGVEVYEREYCYGGHQFGGSGIFEMVPRDTENLGPNYTFKTSIIIGCTDFTYRDVCTILNTMEKEFRGDQYHLLRKNCNHFSSAFVEILCGATLPKWINRLASVSTKLPFIEKSIPKEWLTPLQQSDEEVTRSRANNQPHPLISRRSTTGSMFSLPPTPNRTSSSQTTTSTTSPGEQWRRFQMQVSNYFSRTSNGATNGTGGSSSTSMSTPPTEKSSRRRPS</sequence>
<gene>
    <name evidence="7" type="ORF">WMSIL1_LOCUS4332</name>
</gene>
<feature type="domain" description="PPPDE" evidence="6">
    <location>
        <begin position="54"/>
        <end position="198"/>
    </location>
</feature>
<feature type="signal peptide" evidence="5">
    <location>
        <begin position="1"/>
        <end position="17"/>
    </location>
</feature>
<dbReference type="GO" id="GO:0101005">
    <property type="term" value="F:deubiquitinase activity"/>
    <property type="evidence" value="ECO:0007669"/>
    <property type="project" value="TreeGrafter"/>
</dbReference>
<dbReference type="SMART" id="SM01179">
    <property type="entry name" value="DUF862"/>
    <property type="match status" value="1"/>
</dbReference>
<feature type="compositionally biased region" description="Polar residues" evidence="4">
    <location>
        <begin position="212"/>
        <end position="231"/>
    </location>
</feature>
<evidence type="ECO:0000313" key="8">
    <source>
        <dbReference type="Proteomes" id="UP000321570"/>
    </source>
</evidence>
<feature type="chain" id="PRO_5021787790" description="PPPDE domain-containing protein" evidence="5">
    <location>
        <begin position="18"/>
        <end position="301"/>
    </location>
</feature>
<keyword evidence="8" id="KW-1185">Reference proteome</keyword>
<protein>
    <recommendedName>
        <fullName evidence="6">PPPDE domain-containing protein</fullName>
    </recommendedName>
</protein>
<evidence type="ECO:0000256" key="5">
    <source>
        <dbReference type="SAM" id="SignalP"/>
    </source>
</evidence>
<name>A0A564YBS8_HYMDI</name>
<keyword evidence="2" id="KW-0645">Protease</keyword>
<dbReference type="PANTHER" id="PTHR12378:SF80">
    <property type="entry name" value="IP06716P-RELATED"/>
    <property type="match status" value="1"/>
</dbReference>
<keyword evidence="3" id="KW-0378">Hydrolase</keyword>
<evidence type="ECO:0000256" key="3">
    <source>
        <dbReference type="ARBA" id="ARBA00022801"/>
    </source>
</evidence>
<evidence type="ECO:0000259" key="6">
    <source>
        <dbReference type="PROSITE" id="PS51858"/>
    </source>
</evidence>
<evidence type="ECO:0000313" key="7">
    <source>
        <dbReference type="EMBL" id="VUZ44033.1"/>
    </source>
</evidence>
<proteinExistence type="inferred from homology"/>
<feature type="compositionally biased region" description="Low complexity" evidence="4">
    <location>
        <begin position="239"/>
        <end position="253"/>
    </location>
</feature>
<dbReference type="InterPro" id="IPR042266">
    <property type="entry name" value="PPPDE_sf"/>
</dbReference>
<reference evidence="7 8" key="1">
    <citation type="submission" date="2019-07" db="EMBL/GenBank/DDBJ databases">
        <authorList>
            <person name="Jastrzebski P J."/>
            <person name="Paukszto L."/>
            <person name="Jastrzebski P J."/>
        </authorList>
    </citation>
    <scope>NUCLEOTIDE SEQUENCE [LARGE SCALE GENOMIC DNA]</scope>
    <source>
        <strain evidence="7 8">WMS-il1</strain>
    </source>
</reference>
<dbReference type="GO" id="GO:0016579">
    <property type="term" value="P:protein deubiquitination"/>
    <property type="evidence" value="ECO:0007669"/>
    <property type="project" value="TreeGrafter"/>
</dbReference>
<evidence type="ECO:0000256" key="1">
    <source>
        <dbReference type="ARBA" id="ARBA00008140"/>
    </source>
</evidence>
<evidence type="ECO:0000256" key="2">
    <source>
        <dbReference type="ARBA" id="ARBA00022670"/>
    </source>
</evidence>
<evidence type="ECO:0000256" key="4">
    <source>
        <dbReference type="SAM" id="MobiDB-lite"/>
    </source>
</evidence>
<dbReference type="Gene3D" id="3.90.1720.30">
    <property type="entry name" value="PPPDE domains"/>
    <property type="match status" value="1"/>
</dbReference>
<dbReference type="InterPro" id="IPR008580">
    <property type="entry name" value="PPPDE_dom"/>
</dbReference>
<dbReference type="EMBL" id="CABIJS010000122">
    <property type="protein sequence ID" value="VUZ44033.1"/>
    <property type="molecule type" value="Genomic_DNA"/>
</dbReference>
<dbReference type="PANTHER" id="PTHR12378">
    <property type="entry name" value="DESUMOYLATING ISOPEPTIDASE"/>
    <property type="match status" value="1"/>
</dbReference>
<organism evidence="7 8">
    <name type="scientific">Hymenolepis diminuta</name>
    <name type="common">Rat tapeworm</name>
    <dbReference type="NCBI Taxonomy" id="6216"/>
    <lineage>
        <taxon>Eukaryota</taxon>
        <taxon>Metazoa</taxon>
        <taxon>Spiralia</taxon>
        <taxon>Lophotrochozoa</taxon>
        <taxon>Platyhelminthes</taxon>
        <taxon>Cestoda</taxon>
        <taxon>Eucestoda</taxon>
        <taxon>Cyclophyllidea</taxon>
        <taxon>Hymenolepididae</taxon>
        <taxon>Hymenolepis</taxon>
    </lineage>
</organism>
<dbReference type="AlphaFoldDB" id="A0A564YBS8"/>
<dbReference type="Proteomes" id="UP000321570">
    <property type="component" value="Unassembled WGS sequence"/>
</dbReference>
<comment type="similarity">
    <text evidence="1">Belongs to the DeSI family.</text>
</comment>
<accession>A0A564YBS8</accession>
<dbReference type="GO" id="GO:0006508">
    <property type="term" value="P:proteolysis"/>
    <property type="evidence" value="ECO:0007669"/>
    <property type="project" value="UniProtKB-KW"/>
</dbReference>
<keyword evidence="5" id="KW-0732">Signal</keyword>